<gene>
    <name evidence="1" type="ordered locus">AM1_4735</name>
</gene>
<dbReference type="EMBL" id="CP000828">
    <property type="protein sequence ID" value="ABW29707.1"/>
    <property type="molecule type" value="Genomic_DNA"/>
</dbReference>
<dbReference type="KEGG" id="amr:AM1_4735"/>
<dbReference type="HOGENOM" id="CLU_2930429_0_0_3"/>
<dbReference type="Proteomes" id="UP000000268">
    <property type="component" value="Chromosome"/>
</dbReference>
<evidence type="ECO:0000313" key="2">
    <source>
        <dbReference type="Proteomes" id="UP000000268"/>
    </source>
</evidence>
<organism evidence="1 2">
    <name type="scientific">Acaryochloris marina (strain MBIC 11017)</name>
    <dbReference type="NCBI Taxonomy" id="329726"/>
    <lineage>
        <taxon>Bacteria</taxon>
        <taxon>Bacillati</taxon>
        <taxon>Cyanobacteriota</taxon>
        <taxon>Cyanophyceae</taxon>
        <taxon>Acaryochloridales</taxon>
        <taxon>Acaryochloridaceae</taxon>
        <taxon>Acaryochloris</taxon>
    </lineage>
</organism>
<dbReference type="AlphaFoldDB" id="B0C1H2"/>
<sequence length="60" mass="6894">MIFQVCDQKSELTADVLSYPFIYKFSSVIALSGVKHFFVSYYANVGWRLSVMLSSVQYKT</sequence>
<dbReference type="STRING" id="329726.AM1_4735"/>
<protein>
    <submittedName>
        <fullName evidence="1">Uncharacterized protein</fullName>
    </submittedName>
</protein>
<name>B0C1H2_ACAM1</name>
<proteinExistence type="predicted"/>
<reference evidence="1 2" key="1">
    <citation type="journal article" date="2008" name="Proc. Natl. Acad. Sci. U.S.A.">
        <title>Niche adaptation and genome expansion in the chlorophyll d-producing cyanobacterium Acaryochloris marina.</title>
        <authorList>
            <person name="Swingley W.D."/>
            <person name="Chen M."/>
            <person name="Cheung P.C."/>
            <person name="Conrad A.L."/>
            <person name="Dejesa L.C."/>
            <person name="Hao J."/>
            <person name="Honchak B.M."/>
            <person name="Karbach L.E."/>
            <person name="Kurdoglu A."/>
            <person name="Lahiri S."/>
            <person name="Mastrian S.D."/>
            <person name="Miyashita H."/>
            <person name="Page L."/>
            <person name="Ramakrishna P."/>
            <person name="Satoh S."/>
            <person name="Sattley W.M."/>
            <person name="Shimada Y."/>
            <person name="Taylor H.L."/>
            <person name="Tomo T."/>
            <person name="Tsuchiya T."/>
            <person name="Wang Z.T."/>
            <person name="Raymond J."/>
            <person name="Mimuro M."/>
            <person name="Blankenship R.E."/>
            <person name="Touchman J.W."/>
        </authorList>
    </citation>
    <scope>NUCLEOTIDE SEQUENCE [LARGE SCALE GENOMIC DNA]</scope>
    <source>
        <strain evidence="2">MBIC 11017</strain>
    </source>
</reference>
<accession>B0C1H2</accession>
<evidence type="ECO:0000313" key="1">
    <source>
        <dbReference type="EMBL" id="ABW29707.1"/>
    </source>
</evidence>
<keyword evidence="2" id="KW-1185">Reference proteome</keyword>